<keyword evidence="2" id="KW-1185">Reference proteome</keyword>
<evidence type="ECO:0000313" key="1">
    <source>
        <dbReference type="EMBL" id="KAJ6023591.1"/>
    </source>
</evidence>
<dbReference type="EMBL" id="JAQJZL010000016">
    <property type="protein sequence ID" value="KAJ6023591.1"/>
    <property type="molecule type" value="Genomic_DNA"/>
</dbReference>
<organism evidence="1 2">
    <name type="scientific">Penicillium canescens</name>
    <dbReference type="NCBI Taxonomy" id="5083"/>
    <lineage>
        <taxon>Eukaryota</taxon>
        <taxon>Fungi</taxon>
        <taxon>Dikarya</taxon>
        <taxon>Ascomycota</taxon>
        <taxon>Pezizomycotina</taxon>
        <taxon>Eurotiomycetes</taxon>
        <taxon>Eurotiomycetidae</taxon>
        <taxon>Eurotiales</taxon>
        <taxon>Aspergillaceae</taxon>
        <taxon>Penicillium</taxon>
    </lineage>
</organism>
<accession>A0AAD6N2X4</accession>
<gene>
    <name evidence="1" type="ORF">N7460_013986</name>
</gene>
<proteinExistence type="predicted"/>
<evidence type="ECO:0000313" key="2">
    <source>
        <dbReference type="Proteomes" id="UP001219568"/>
    </source>
</evidence>
<reference evidence="1" key="2">
    <citation type="submission" date="2023-01" db="EMBL/GenBank/DDBJ databases">
        <authorList>
            <person name="Petersen C."/>
        </authorList>
    </citation>
    <scope>NUCLEOTIDE SEQUENCE</scope>
    <source>
        <strain evidence="1">IBT 15450</strain>
    </source>
</reference>
<protein>
    <submittedName>
        <fullName evidence="1">Uncharacterized protein</fullName>
    </submittedName>
</protein>
<dbReference type="AlphaFoldDB" id="A0AAD6N2X4"/>
<reference evidence="1" key="1">
    <citation type="journal article" date="2023" name="IMA Fungus">
        <title>Comparative genomic study of the Penicillium genus elucidates a diverse pangenome and 15 lateral gene transfer events.</title>
        <authorList>
            <person name="Petersen C."/>
            <person name="Sorensen T."/>
            <person name="Nielsen M.R."/>
            <person name="Sondergaard T.E."/>
            <person name="Sorensen J.L."/>
            <person name="Fitzpatrick D.A."/>
            <person name="Frisvad J.C."/>
            <person name="Nielsen K.L."/>
        </authorList>
    </citation>
    <scope>NUCLEOTIDE SEQUENCE</scope>
    <source>
        <strain evidence="1">IBT 15450</strain>
    </source>
</reference>
<sequence length="91" mass="10088">MWIDCRSGLPLKCNVARGGSADRMTTLPGPNWELLVIAGEKTEKTEETHGVSPEKPGIRSISAFWVYYASESTEHLSTWSSLSQQAHCNHN</sequence>
<comment type="caution">
    <text evidence="1">The sequence shown here is derived from an EMBL/GenBank/DDBJ whole genome shotgun (WGS) entry which is preliminary data.</text>
</comment>
<dbReference type="Proteomes" id="UP001219568">
    <property type="component" value="Unassembled WGS sequence"/>
</dbReference>
<name>A0AAD6N2X4_PENCN</name>